<accession>X6LPX2</accession>
<reference evidence="1 2" key="1">
    <citation type="journal article" date="2013" name="Curr. Biol.">
        <title>The Genome of the Foraminiferan Reticulomyxa filosa.</title>
        <authorList>
            <person name="Glockner G."/>
            <person name="Hulsmann N."/>
            <person name="Schleicher M."/>
            <person name="Noegel A.A."/>
            <person name="Eichinger L."/>
            <person name="Gallinger C."/>
            <person name="Pawlowski J."/>
            <person name="Sierra R."/>
            <person name="Euteneuer U."/>
            <person name="Pillet L."/>
            <person name="Moustafa A."/>
            <person name="Platzer M."/>
            <person name="Groth M."/>
            <person name="Szafranski K."/>
            <person name="Schliwa M."/>
        </authorList>
    </citation>
    <scope>NUCLEOTIDE SEQUENCE [LARGE SCALE GENOMIC DNA]</scope>
</reference>
<evidence type="ECO:0000313" key="1">
    <source>
        <dbReference type="EMBL" id="ETO03202.1"/>
    </source>
</evidence>
<evidence type="ECO:0000313" key="2">
    <source>
        <dbReference type="Proteomes" id="UP000023152"/>
    </source>
</evidence>
<comment type="caution">
    <text evidence="1">The sequence shown here is derived from an EMBL/GenBank/DDBJ whole genome shotgun (WGS) entry which is preliminary data.</text>
</comment>
<sequence length="178" mass="21107">KYKSVADGKTSQKNSKTQPQISVHTYIYTYIYMCLCLHYNSISKIDGRESIQHFLQTFEQATMTEYIPHMTIEEAENLQLHDFIDHRDEVGRYLYASIVEKLGSRLKVHYKGWSRMWDCYSDYKKEIERFAKARTISARQAHRFEHLKKGDFADINPKMRHPGWVAGEIRRKDKHSGQ</sequence>
<gene>
    <name evidence="1" type="ORF">RFI_34208</name>
</gene>
<protein>
    <submittedName>
        <fullName evidence="1">Uncharacterized protein</fullName>
    </submittedName>
</protein>
<feature type="non-terminal residue" evidence="1">
    <location>
        <position position="178"/>
    </location>
</feature>
<dbReference type="SUPFAM" id="SSF63748">
    <property type="entry name" value="Tudor/PWWP/MBT"/>
    <property type="match status" value="1"/>
</dbReference>
<dbReference type="OrthoDB" id="8188861at2759"/>
<organism evidence="1 2">
    <name type="scientific">Reticulomyxa filosa</name>
    <dbReference type="NCBI Taxonomy" id="46433"/>
    <lineage>
        <taxon>Eukaryota</taxon>
        <taxon>Sar</taxon>
        <taxon>Rhizaria</taxon>
        <taxon>Retaria</taxon>
        <taxon>Foraminifera</taxon>
        <taxon>Monothalamids</taxon>
        <taxon>Reticulomyxidae</taxon>
        <taxon>Reticulomyxa</taxon>
    </lineage>
</organism>
<feature type="non-terminal residue" evidence="1">
    <location>
        <position position="1"/>
    </location>
</feature>
<dbReference type="Proteomes" id="UP000023152">
    <property type="component" value="Unassembled WGS sequence"/>
</dbReference>
<keyword evidence="2" id="KW-1185">Reference proteome</keyword>
<name>X6LPX2_RETFI</name>
<dbReference type="AlphaFoldDB" id="X6LPX2"/>
<proteinExistence type="predicted"/>
<dbReference type="EMBL" id="ASPP01033928">
    <property type="protein sequence ID" value="ETO03202.1"/>
    <property type="molecule type" value="Genomic_DNA"/>
</dbReference>